<dbReference type="AlphaFoldDB" id="A0AAW2FIR8"/>
<protein>
    <submittedName>
        <fullName evidence="1">Uncharacterized protein</fullName>
    </submittedName>
</protein>
<sequence>MFSRFRANLNDPLIGIDTIFGSLSMQPVAQSTLRATDIFRLFWFFSATAELLRAPVRCPTVQSTVYTSHFINRKISIISFSNSCGKFRIVGLDTTHERNCNRVSSGFSRAIDRAQECPRGVGVNSTLKQDFQRAVFMKLNQENHKIFERLFLISFRVANEHVYSTCS</sequence>
<dbReference type="EMBL" id="JADYXP020000010">
    <property type="protein sequence ID" value="KAL0114955.1"/>
    <property type="molecule type" value="Genomic_DNA"/>
</dbReference>
<evidence type="ECO:0000313" key="2">
    <source>
        <dbReference type="Proteomes" id="UP001430953"/>
    </source>
</evidence>
<keyword evidence="2" id="KW-1185">Reference proteome</keyword>
<reference evidence="1 2" key="1">
    <citation type="submission" date="2023-03" db="EMBL/GenBank/DDBJ databases">
        <title>High recombination rates correlate with genetic variation in Cardiocondyla obscurior ants.</title>
        <authorList>
            <person name="Errbii M."/>
        </authorList>
    </citation>
    <scope>NUCLEOTIDE SEQUENCE [LARGE SCALE GENOMIC DNA]</scope>
    <source>
        <strain evidence="1">Alpha-2009</strain>
        <tissue evidence="1">Whole body</tissue>
    </source>
</reference>
<organism evidence="1 2">
    <name type="scientific">Cardiocondyla obscurior</name>
    <dbReference type="NCBI Taxonomy" id="286306"/>
    <lineage>
        <taxon>Eukaryota</taxon>
        <taxon>Metazoa</taxon>
        <taxon>Ecdysozoa</taxon>
        <taxon>Arthropoda</taxon>
        <taxon>Hexapoda</taxon>
        <taxon>Insecta</taxon>
        <taxon>Pterygota</taxon>
        <taxon>Neoptera</taxon>
        <taxon>Endopterygota</taxon>
        <taxon>Hymenoptera</taxon>
        <taxon>Apocrita</taxon>
        <taxon>Aculeata</taxon>
        <taxon>Formicoidea</taxon>
        <taxon>Formicidae</taxon>
        <taxon>Myrmicinae</taxon>
        <taxon>Cardiocondyla</taxon>
    </lineage>
</organism>
<dbReference type="Proteomes" id="UP001430953">
    <property type="component" value="Unassembled WGS sequence"/>
</dbReference>
<comment type="caution">
    <text evidence="1">The sequence shown here is derived from an EMBL/GenBank/DDBJ whole genome shotgun (WGS) entry which is preliminary data.</text>
</comment>
<gene>
    <name evidence="1" type="ORF">PUN28_010488</name>
</gene>
<proteinExistence type="predicted"/>
<evidence type="ECO:0000313" key="1">
    <source>
        <dbReference type="EMBL" id="KAL0114955.1"/>
    </source>
</evidence>
<name>A0AAW2FIR8_9HYME</name>
<accession>A0AAW2FIR8</accession>